<proteinExistence type="predicted"/>
<sequence length="113" mass="12718">MLLAALFFLWYDYAIASFVFVVLAAIVLIYKPAKSFAKESVKEMEESEGQVPDKSVWEEGLKTAGARVGEQTFSDKDDTTNLKAINVTRFKLKPKESGNAAKKVIEMFKKLFD</sequence>
<organism evidence="2 3">
    <name type="scientific">Candidatus Iainarchaeum sp</name>
    <dbReference type="NCBI Taxonomy" id="3101447"/>
    <lineage>
        <taxon>Archaea</taxon>
        <taxon>Candidatus Iainarchaeota</taxon>
        <taxon>Candidatus Iainarchaeia</taxon>
        <taxon>Candidatus Iainarchaeales</taxon>
        <taxon>Candidatus Iainarchaeaceae</taxon>
        <taxon>Candidatus Iainarchaeum</taxon>
    </lineage>
</organism>
<reference evidence="3" key="1">
    <citation type="submission" date="2017-09" db="EMBL/GenBank/DDBJ databases">
        <title>The Reconstruction of 2,631 Draft Metagenome-Assembled Genomes from the Global Oceans.</title>
        <authorList>
            <person name="Tully B.J."/>
            <person name="Graham E.D."/>
            <person name="Heidelberg J.F."/>
        </authorList>
    </citation>
    <scope>NUCLEOTIDE SEQUENCE [LARGE SCALE GENOMIC DNA]</scope>
</reference>
<dbReference type="EMBL" id="NZBU01000005">
    <property type="protein sequence ID" value="MAG22059.1"/>
    <property type="molecule type" value="Genomic_DNA"/>
</dbReference>
<keyword evidence="1" id="KW-0472">Membrane</keyword>
<keyword evidence="1" id="KW-0812">Transmembrane</keyword>
<evidence type="ECO:0000313" key="3">
    <source>
        <dbReference type="Proteomes" id="UP000226592"/>
    </source>
</evidence>
<dbReference type="AlphaFoldDB" id="A0A2D6M0Y8"/>
<evidence type="ECO:0000256" key="1">
    <source>
        <dbReference type="SAM" id="Phobius"/>
    </source>
</evidence>
<protein>
    <submittedName>
        <fullName evidence="2">Uncharacterized protein</fullName>
    </submittedName>
</protein>
<name>A0A2D6M0Y8_9ARCH</name>
<feature type="transmembrane region" description="Helical" evidence="1">
    <location>
        <begin position="6"/>
        <end position="30"/>
    </location>
</feature>
<dbReference type="Proteomes" id="UP000226592">
    <property type="component" value="Unassembled WGS sequence"/>
</dbReference>
<keyword evidence="1" id="KW-1133">Transmembrane helix</keyword>
<gene>
    <name evidence="2" type="ORF">CL943_02010</name>
</gene>
<accession>A0A2D6M0Y8</accession>
<evidence type="ECO:0000313" key="2">
    <source>
        <dbReference type="EMBL" id="MAG22059.1"/>
    </source>
</evidence>
<comment type="caution">
    <text evidence="2">The sequence shown here is derived from an EMBL/GenBank/DDBJ whole genome shotgun (WGS) entry which is preliminary data.</text>
</comment>